<feature type="active site" description="Nucleophile" evidence="4">
    <location>
        <position position="275"/>
    </location>
</feature>
<keyword evidence="7" id="KW-1185">Reference proteome</keyword>
<evidence type="ECO:0000313" key="6">
    <source>
        <dbReference type="EMBL" id="QNN51536.1"/>
    </source>
</evidence>
<sequence length="335" mass="35619">MRTTHSSGRETSAALRRLAVLLLALATVALGSVGSAAAARPGGASVTGATTVSADQTFGVAMPDVPWTMAPLSALTASVGRAPTSVMWYAAWSDNAAFPAAQAADVAATGATPTITWEPWNPAGGATQPAYTLDRITAGAFDSYLTSWARQIRSYGKPVVLRFAHEMNGSWYPWSAQANGNTAGDYVAAWKHVRSVFSKQRTSNVVWSWSPNVPYPGSTALGAVYPGDGYVDQVALDGYNWATLQGGSWQSFWEVFGSGVAQLTALTSKPLYLGEVGCPEDGGDKAAWVADMFSTLATHQEIRGFTWFDFQKEADWRIESSTATLDAFRAGLSTY</sequence>
<dbReference type="Proteomes" id="UP000515947">
    <property type="component" value="Chromosome"/>
</dbReference>
<evidence type="ECO:0000256" key="4">
    <source>
        <dbReference type="PROSITE-ProRule" id="PRU01100"/>
    </source>
</evidence>
<gene>
    <name evidence="6" type="ORF">H9L09_13210</name>
</gene>
<feature type="domain" description="GH26" evidence="5">
    <location>
        <begin position="37"/>
        <end position="328"/>
    </location>
</feature>
<dbReference type="PANTHER" id="PTHR40079:SF4">
    <property type="entry name" value="GH26 DOMAIN-CONTAINING PROTEIN-RELATED"/>
    <property type="match status" value="1"/>
</dbReference>
<dbReference type="GO" id="GO:0006080">
    <property type="term" value="P:substituted mannan metabolic process"/>
    <property type="evidence" value="ECO:0007669"/>
    <property type="project" value="InterPro"/>
</dbReference>
<evidence type="ECO:0000256" key="1">
    <source>
        <dbReference type="ARBA" id="ARBA00007754"/>
    </source>
</evidence>
<dbReference type="KEGG" id="nmes:H9L09_13210"/>
<proteinExistence type="inferred from homology"/>
<accession>A0A7G9R7G1</accession>
<keyword evidence="2 4" id="KW-0378">Hydrolase</keyword>
<dbReference type="Pfam" id="PF02156">
    <property type="entry name" value="Glyco_hydro_26"/>
    <property type="match status" value="1"/>
</dbReference>
<dbReference type="SUPFAM" id="SSF51445">
    <property type="entry name" value="(Trans)glycosidases"/>
    <property type="match status" value="1"/>
</dbReference>
<feature type="active site" description="Proton donor" evidence="4">
    <location>
        <position position="166"/>
    </location>
</feature>
<dbReference type="PROSITE" id="PS51764">
    <property type="entry name" value="GH26"/>
    <property type="match status" value="1"/>
</dbReference>
<dbReference type="InterPro" id="IPR000805">
    <property type="entry name" value="Glyco_hydro_26"/>
</dbReference>
<dbReference type="InterPro" id="IPR017853">
    <property type="entry name" value="GH"/>
</dbReference>
<protein>
    <submittedName>
        <fullName evidence="6">Beta-mannanase</fullName>
    </submittedName>
</protein>
<reference evidence="6 7" key="1">
    <citation type="submission" date="2020-08" db="EMBL/GenBank/DDBJ databases">
        <title>Genome sequence of Nocardioides mesophilus KACC 16243T.</title>
        <authorList>
            <person name="Hyun D.-W."/>
            <person name="Bae J.-W."/>
        </authorList>
    </citation>
    <scope>NUCLEOTIDE SEQUENCE [LARGE SCALE GENOMIC DNA]</scope>
    <source>
        <strain evidence="6 7">KACC 16243</strain>
    </source>
</reference>
<evidence type="ECO:0000256" key="3">
    <source>
        <dbReference type="ARBA" id="ARBA00023295"/>
    </source>
</evidence>
<dbReference type="AlphaFoldDB" id="A0A7G9R7G1"/>
<dbReference type="RefSeq" id="WP_187577372.1">
    <property type="nucleotide sequence ID" value="NZ_CP060713.1"/>
</dbReference>
<dbReference type="EMBL" id="CP060713">
    <property type="protein sequence ID" value="QNN51536.1"/>
    <property type="molecule type" value="Genomic_DNA"/>
</dbReference>
<comment type="similarity">
    <text evidence="1 4">Belongs to the glycosyl hydrolase 26 family.</text>
</comment>
<dbReference type="PANTHER" id="PTHR40079">
    <property type="entry name" value="MANNAN ENDO-1,4-BETA-MANNOSIDASE E-RELATED"/>
    <property type="match status" value="1"/>
</dbReference>
<name>A0A7G9R7G1_9ACTN</name>
<organism evidence="6 7">
    <name type="scientific">Nocardioides mesophilus</name>
    <dbReference type="NCBI Taxonomy" id="433659"/>
    <lineage>
        <taxon>Bacteria</taxon>
        <taxon>Bacillati</taxon>
        <taxon>Actinomycetota</taxon>
        <taxon>Actinomycetes</taxon>
        <taxon>Propionibacteriales</taxon>
        <taxon>Nocardioidaceae</taxon>
        <taxon>Nocardioides</taxon>
    </lineage>
</organism>
<evidence type="ECO:0000313" key="7">
    <source>
        <dbReference type="Proteomes" id="UP000515947"/>
    </source>
</evidence>
<evidence type="ECO:0000256" key="2">
    <source>
        <dbReference type="ARBA" id="ARBA00022801"/>
    </source>
</evidence>
<dbReference type="GO" id="GO:0016985">
    <property type="term" value="F:mannan endo-1,4-beta-mannosidase activity"/>
    <property type="evidence" value="ECO:0007669"/>
    <property type="project" value="InterPro"/>
</dbReference>
<keyword evidence="3 4" id="KW-0326">Glycosidase</keyword>
<dbReference type="Gene3D" id="3.20.20.80">
    <property type="entry name" value="Glycosidases"/>
    <property type="match status" value="1"/>
</dbReference>
<dbReference type="InterPro" id="IPR022790">
    <property type="entry name" value="GH26_dom"/>
</dbReference>
<evidence type="ECO:0000259" key="5">
    <source>
        <dbReference type="PROSITE" id="PS51764"/>
    </source>
</evidence>